<dbReference type="Proteomes" id="UP001178461">
    <property type="component" value="Chromosome 3"/>
</dbReference>
<dbReference type="PANTHER" id="PTHR13633">
    <property type="entry name" value="MITOCHONDRIAL TRANSCRIPTION RESCUE FACTOR 1"/>
    <property type="match status" value="1"/>
</dbReference>
<dbReference type="Pfam" id="PF25818">
    <property type="entry name" value="MTRES1_C"/>
    <property type="match status" value="1"/>
</dbReference>
<protein>
    <submittedName>
        <fullName evidence="3">Mitochondrial transcription rescue factor 1</fullName>
    </submittedName>
</protein>
<feature type="region of interest" description="Disordered" evidence="1">
    <location>
        <begin position="226"/>
        <end position="254"/>
    </location>
</feature>
<dbReference type="PANTHER" id="PTHR13633:SF3">
    <property type="entry name" value="MITOCHONDRIAL TRANSCRIPTION RESCUE FACTOR 1"/>
    <property type="match status" value="1"/>
</dbReference>
<feature type="domain" description="Mitochondrial transcription rescue factor 1 C-terminal" evidence="2">
    <location>
        <begin position="264"/>
        <end position="365"/>
    </location>
</feature>
<organism evidence="3 4">
    <name type="scientific">Podarcis lilfordi</name>
    <name type="common">Lilford's wall lizard</name>
    <dbReference type="NCBI Taxonomy" id="74358"/>
    <lineage>
        <taxon>Eukaryota</taxon>
        <taxon>Metazoa</taxon>
        <taxon>Chordata</taxon>
        <taxon>Craniata</taxon>
        <taxon>Vertebrata</taxon>
        <taxon>Euteleostomi</taxon>
        <taxon>Lepidosauria</taxon>
        <taxon>Squamata</taxon>
        <taxon>Bifurcata</taxon>
        <taxon>Unidentata</taxon>
        <taxon>Episquamata</taxon>
        <taxon>Laterata</taxon>
        <taxon>Lacertibaenia</taxon>
        <taxon>Lacertidae</taxon>
        <taxon>Podarcis</taxon>
    </lineage>
</organism>
<gene>
    <name evidence="3" type="ORF">PODLI_1B013830</name>
</gene>
<feature type="compositionally biased region" description="Acidic residues" evidence="1">
    <location>
        <begin position="235"/>
        <end position="254"/>
    </location>
</feature>
<feature type="compositionally biased region" description="Basic and acidic residues" evidence="1">
    <location>
        <begin position="115"/>
        <end position="129"/>
    </location>
</feature>
<dbReference type="EMBL" id="OX395128">
    <property type="protein sequence ID" value="CAI5769908.1"/>
    <property type="molecule type" value="Genomic_DNA"/>
</dbReference>
<evidence type="ECO:0000259" key="2">
    <source>
        <dbReference type="Pfam" id="PF25818"/>
    </source>
</evidence>
<evidence type="ECO:0000313" key="4">
    <source>
        <dbReference type="Proteomes" id="UP001178461"/>
    </source>
</evidence>
<accession>A0AA35K413</accession>
<evidence type="ECO:0000313" key="3">
    <source>
        <dbReference type="EMBL" id="CAI5769908.1"/>
    </source>
</evidence>
<dbReference type="InterPro" id="IPR057896">
    <property type="entry name" value="MTRES1_C"/>
</dbReference>
<sequence>MAENQQPSLAAGLRVELLCSLDQLQRDRDRQPDSSASRFLFCGGGGARRKQLPRSSSELAPREAHRLGEELAATVAEPRGRVLRGAPGQQRAPAASDRACLRLRCSFATELRGSGGKDGHGPSTEEQRQGRGCGRPAEAGYAMTGCRLPLGAFRNLNVWLGLLENSPYKLCTPWKRLLYSASQQQVTAITPKHLCVSPLKHQVFLTPLPKSALRISVRLKSNKSYRKNAKQSVPEETEEEDENEEISDSEDEFEDDPTIVKDYKDLEKVVQSFRYDVIMKAGLDIARNKVEDAFYNGELRLNGEKLWKKSRAVKVGDTLDLIIGEDKETETAVVMRVVLKKASDKVNDEKYRVVLRRWRNLKVPKQDVFK</sequence>
<reference evidence="3" key="1">
    <citation type="submission" date="2022-12" db="EMBL/GenBank/DDBJ databases">
        <authorList>
            <person name="Alioto T."/>
            <person name="Alioto T."/>
            <person name="Gomez Garrido J."/>
        </authorList>
    </citation>
    <scope>NUCLEOTIDE SEQUENCE</scope>
</reference>
<name>A0AA35K413_9SAUR</name>
<dbReference type="GO" id="GO:0005739">
    <property type="term" value="C:mitochondrion"/>
    <property type="evidence" value="ECO:0007669"/>
    <property type="project" value="TreeGrafter"/>
</dbReference>
<dbReference type="GO" id="GO:0003723">
    <property type="term" value="F:RNA binding"/>
    <property type="evidence" value="ECO:0007669"/>
    <property type="project" value="TreeGrafter"/>
</dbReference>
<dbReference type="AlphaFoldDB" id="A0AA35K413"/>
<dbReference type="GO" id="GO:1903108">
    <property type="term" value="P:regulation of mitochondrial transcription"/>
    <property type="evidence" value="ECO:0007669"/>
    <property type="project" value="TreeGrafter"/>
</dbReference>
<evidence type="ECO:0000256" key="1">
    <source>
        <dbReference type="SAM" id="MobiDB-lite"/>
    </source>
</evidence>
<keyword evidence="4" id="KW-1185">Reference proteome</keyword>
<proteinExistence type="predicted"/>
<feature type="region of interest" description="Disordered" evidence="1">
    <location>
        <begin position="26"/>
        <end position="62"/>
    </location>
</feature>
<feature type="region of interest" description="Disordered" evidence="1">
    <location>
        <begin position="112"/>
        <end position="136"/>
    </location>
</feature>